<dbReference type="Pfam" id="PF01612">
    <property type="entry name" value="DNA_pol_A_exo1"/>
    <property type="match status" value="1"/>
</dbReference>
<keyword evidence="6" id="KW-1185">Reference proteome</keyword>
<feature type="domain" description="3'-5' exonuclease" evidence="4">
    <location>
        <begin position="456"/>
        <end position="645"/>
    </location>
</feature>
<dbReference type="InterPro" id="IPR012337">
    <property type="entry name" value="RNaseH-like_sf"/>
</dbReference>
<sequence>MLPFRPGEAVSHSLPKPLTLIDIPVEPYGDICSPEFAALGRDLPLTEAKQKTRRHFPGVEGQVRNDTSIIYEDGSTSGADSSVEVAIPSRGQKRATRLASLEEKKIQEEIYRNLKRKEMRGKRRECKNVKAEVFPNVVEVEKLYKEVEKLFQTLIDELDAMKKEMVARKETAMKRKADEQSRMVKAQQKPKEVRCQGKGKNVEAKQVPLLKPQPQEQKRPMEARFRNPFHDVHVKGFVRSGITRRKGQTGLGRRADLYGFSKRRKAKSPKDIYETTLWQLAKERPKLVKRNEEDGTKGSLEEHYTDAKYPYDRAEADSNDISDARDSYIMDYIKLKVPFEMVAKGFDNISETMRLLAEDTSFFPHSSGGGGTLNLRPTTKLESQCAAATVDFEAVRSNNGDAEALDDVVTCTSLVYQIPEEVMRETMLASLSTGAAYWQYSLYQEGGDPSGDKVKVHYCTSKETTERIAKLFLDKEVIGFDIEWKPQAQVSEGIKKNVSLIQLASEERVALFHIARYSKGDTIDDLLAPSLKKIMESSDITKVGVSVKADCTRLRRFLGIEARGLFELSHLYKLIKHSAGDVKKINKLLVSLAQQVKEHLQLPMWKGDVRSSDWSQKLNYEQIKYAASDSYAGLRLYDVMESKRKTLKPTPPRPALAESNKPIILASGTTVATYDEGDELKDEKTSEDVSAHPADVEEMARDFLDIELEDSEIKPSTTSKSAARGSKKSPEITAAETWVVNWRSKLIDGYKPRAIPSQLRAYALWSELGKEVPEVAEILRDPPLQVTTVASYISEAIRLERLPFDDHRLDKVWKLLPARAPGRGWRSQGGK</sequence>
<dbReference type="GO" id="GO:0006139">
    <property type="term" value="P:nucleobase-containing compound metabolic process"/>
    <property type="evidence" value="ECO:0007669"/>
    <property type="project" value="InterPro"/>
</dbReference>
<dbReference type="GO" id="GO:0008408">
    <property type="term" value="F:3'-5' exonuclease activity"/>
    <property type="evidence" value="ECO:0007669"/>
    <property type="project" value="InterPro"/>
</dbReference>
<dbReference type="SUPFAM" id="SSF53098">
    <property type="entry name" value="Ribonuclease H-like"/>
    <property type="match status" value="1"/>
</dbReference>
<evidence type="ECO:0000256" key="3">
    <source>
        <dbReference type="SAM" id="MobiDB-lite"/>
    </source>
</evidence>
<evidence type="ECO:0000259" key="4">
    <source>
        <dbReference type="SMART" id="SM00474"/>
    </source>
</evidence>
<keyword evidence="1" id="KW-0540">Nuclease</keyword>
<dbReference type="PANTHER" id="PTHR13620:SF104">
    <property type="entry name" value="EXONUCLEASE 3'-5' DOMAIN-CONTAINING PROTEIN 2"/>
    <property type="match status" value="1"/>
</dbReference>
<keyword evidence="2" id="KW-0378">Hydrolase</keyword>
<protein>
    <submittedName>
        <fullName evidence="5">3-5 exonuclease</fullName>
    </submittedName>
</protein>
<accession>A0A1W5CT77</accession>
<dbReference type="CDD" id="cd06141">
    <property type="entry name" value="WRN_exo"/>
    <property type="match status" value="1"/>
</dbReference>
<evidence type="ECO:0000313" key="6">
    <source>
        <dbReference type="Proteomes" id="UP000192927"/>
    </source>
</evidence>
<evidence type="ECO:0000313" key="5">
    <source>
        <dbReference type="EMBL" id="SLM33992.1"/>
    </source>
</evidence>
<keyword evidence="5" id="KW-0269">Exonuclease</keyword>
<evidence type="ECO:0000256" key="2">
    <source>
        <dbReference type="ARBA" id="ARBA00022801"/>
    </source>
</evidence>
<dbReference type="Gene3D" id="3.30.420.10">
    <property type="entry name" value="Ribonuclease H-like superfamily/Ribonuclease H"/>
    <property type="match status" value="1"/>
</dbReference>
<dbReference type="PANTHER" id="PTHR13620">
    <property type="entry name" value="3-5 EXONUCLEASE"/>
    <property type="match status" value="1"/>
</dbReference>
<dbReference type="GO" id="GO:0005634">
    <property type="term" value="C:nucleus"/>
    <property type="evidence" value="ECO:0007669"/>
    <property type="project" value="TreeGrafter"/>
</dbReference>
<dbReference type="InterPro" id="IPR002562">
    <property type="entry name" value="3'-5'_exonuclease_dom"/>
</dbReference>
<reference evidence="6" key="1">
    <citation type="submission" date="2017-03" db="EMBL/GenBank/DDBJ databases">
        <authorList>
            <person name="Sharma R."/>
            <person name="Thines M."/>
        </authorList>
    </citation>
    <scope>NUCLEOTIDE SEQUENCE [LARGE SCALE GENOMIC DNA]</scope>
</reference>
<evidence type="ECO:0000256" key="1">
    <source>
        <dbReference type="ARBA" id="ARBA00022722"/>
    </source>
</evidence>
<dbReference type="GO" id="GO:0005737">
    <property type="term" value="C:cytoplasm"/>
    <property type="evidence" value="ECO:0007669"/>
    <property type="project" value="TreeGrafter"/>
</dbReference>
<dbReference type="AlphaFoldDB" id="A0A1W5CT77"/>
<proteinExistence type="predicted"/>
<feature type="region of interest" description="Disordered" evidence="3">
    <location>
        <begin position="173"/>
        <end position="199"/>
    </location>
</feature>
<dbReference type="SMART" id="SM00474">
    <property type="entry name" value="35EXOc"/>
    <property type="match status" value="1"/>
</dbReference>
<name>A0A1W5CT77_9LECA</name>
<dbReference type="GO" id="GO:0003676">
    <property type="term" value="F:nucleic acid binding"/>
    <property type="evidence" value="ECO:0007669"/>
    <property type="project" value="InterPro"/>
</dbReference>
<dbReference type="InterPro" id="IPR036397">
    <property type="entry name" value="RNaseH_sf"/>
</dbReference>
<feature type="compositionally biased region" description="Basic and acidic residues" evidence="3">
    <location>
        <begin position="189"/>
        <end position="199"/>
    </location>
</feature>
<dbReference type="InterPro" id="IPR051132">
    <property type="entry name" value="3-5_Exonuclease_domain"/>
</dbReference>
<feature type="compositionally biased region" description="Basic and acidic residues" evidence="3">
    <location>
        <begin position="173"/>
        <end position="182"/>
    </location>
</feature>
<dbReference type="FunFam" id="3.30.420.10:FF:000100">
    <property type="entry name" value="3'-5' exonuclease/helicase (Wrn), putative"/>
    <property type="match status" value="1"/>
</dbReference>
<dbReference type="Proteomes" id="UP000192927">
    <property type="component" value="Unassembled WGS sequence"/>
</dbReference>
<organism evidence="5 6">
    <name type="scientific">Lasallia pustulata</name>
    <dbReference type="NCBI Taxonomy" id="136370"/>
    <lineage>
        <taxon>Eukaryota</taxon>
        <taxon>Fungi</taxon>
        <taxon>Dikarya</taxon>
        <taxon>Ascomycota</taxon>
        <taxon>Pezizomycotina</taxon>
        <taxon>Lecanoromycetes</taxon>
        <taxon>OSLEUM clade</taxon>
        <taxon>Umbilicariomycetidae</taxon>
        <taxon>Umbilicariales</taxon>
        <taxon>Umbilicariaceae</taxon>
        <taxon>Lasallia</taxon>
    </lineage>
</organism>
<dbReference type="EMBL" id="FWEW01000197">
    <property type="protein sequence ID" value="SLM33992.1"/>
    <property type="molecule type" value="Genomic_DNA"/>
</dbReference>